<name>F3ZX26_MAHA5</name>
<evidence type="ECO:0000256" key="11">
    <source>
        <dbReference type="ARBA" id="ARBA00023204"/>
    </source>
</evidence>
<dbReference type="GO" id="GO:0051539">
    <property type="term" value="F:4 iron, 4 sulfur cluster binding"/>
    <property type="evidence" value="ECO:0007669"/>
    <property type="project" value="UniProtKB-KW"/>
</dbReference>
<dbReference type="GO" id="GO:0004844">
    <property type="term" value="F:uracil DNA N-glycosylase activity"/>
    <property type="evidence" value="ECO:0007669"/>
    <property type="project" value="UniProtKB-EC"/>
</dbReference>
<protein>
    <recommendedName>
        <fullName evidence="4">Type-4 uracil-DNA glycosylase</fullName>
        <ecNumber evidence="3">3.2.2.27</ecNumber>
    </recommendedName>
</protein>
<evidence type="ECO:0000256" key="6">
    <source>
        <dbReference type="ARBA" id="ARBA00022723"/>
    </source>
</evidence>
<evidence type="ECO:0000256" key="1">
    <source>
        <dbReference type="ARBA" id="ARBA00001400"/>
    </source>
</evidence>
<keyword evidence="7" id="KW-0227">DNA damage</keyword>
<evidence type="ECO:0000256" key="10">
    <source>
        <dbReference type="ARBA" id="ARBA00023014"/>
    </source>
</evidence>
<evidence type="ECO:0000256" key="9">
    <source>
        <dbReference type="ARBA" id="ARBA00023004"/>
    </source>
</evidence>
<dbReference type="Pfam" id="PF03167">
    <property type="entry name" value="UDG"/>
    <property type="match status" value="1"/>
</dbReference>
<evidence type="ECO:0000259" key="12">
    <source>
        <dbReference type="SMART" id="SM00986"/>
    </source>
</evidence>
<keyword evidence="9" id="KW-0408">Iron</keyword>
<feature type="domain" description="Uracil-DNA glycosylase-like" evidence="12">
    <location>
        <begin position="30"/>
        <end position="176"/>
    </location>
</feature>
<evidence type="ECO:0000313" key="14">
    <source>
        <dbReference type="Proteomes" id="UP000008457"/>
    </source>
</evidence>
<accession>F3ZX26</accession>
<keyword evidence="5" id="KW-0004">4Fe-4S</keyword>
<dbReference type="GO" id="GO:0046872">
    <property type="term" value="F:metal ion binding"/>
    <property type="evidence" value="ECO:0007669"/>
    <property type="project" value="UniProtKB-KW"/>
</dbReference>
<sequence length="189" mass="21090">MALLKLKPLMEEVANCTKCPLAQSRTHTVFGEGNLNARLMFVGEGPGKDEDLQGRPFVGRAGQLLDNMLEAIGIKRSEVYIANVVKCRPPQNRVPTPSEAKACLPYLRNQVAIIKPKIIVCLGATAAKNLIDPDFKITQQRGQWIERKGYYFIATFHPAAILRDPSKKKPAWEDFILIKEKYLAEGLDA</sequence>
<dbReference type="EC" id="3.2.2.27" evidence="3"/>
<keyword evidence="11" id="KW-0234">DNA repair</keyword>
<keyword evidence="6" id="KW-0479">Metal-binding</keyword>
<dbReference type="InterPro" id="IPR005122">
    <property type="entry name" value="Uracil-DNA_glycosylase-like"/>
</dbReference>
<dbReference type="NCBIfam" id="TIGR00758">
    <property type="entry name" value="UDG_fam4"/>
    <property type="match status" value="1"/>
</dbReference>
<keyword evidence="10" id="KW-0411">Iron-sulfur</keyword>
<dbReference type="InterPro" id="IPR051536">
    <property type="entry name" value="UDG_Type-4/5"/>
</dbReference>
<dbReference type="eggNOG" id="COG1573">
    <property type="taxonomic scope" value="Bacteria"/>
</dbReference>
<evidence type="ECO:0000313" key="13">
    <source>
        <dbReference type="EMBL" id="AEE95475.1"/>
    </source>
</evidence>
<dbReference type="PANTHER" id="PTHR33693:SF1">
    <property type="entry name" value="TYPE-4 URACIL-DNA GLYCOSYLASE"/>
    <property type="match status" value="1"/>
</dbReference>
<dbReference type="SUPFAM" id="SSF52141">
    <property type="entry name" value="Uracil-DNA glycosylase-like"/>
    <property type="match status" value="1"/>
</dbReference>
<dbReference type="Gene3D" id="3.40.470.10">
    <property type="entry name" value="Uracil-DNA glycosylase-like domain"/>
    <property type="match status" value="1"/>
</dbReference>
<gene>
    <name evidence="13" type="ordered locus">Mahau_0257</name>
</gene>
<dbReference type="InterPro" id="IPR036895">
    <property type="entry name" value="Uracil-DNA_glycosylase-like_sf"/>
</dbReference>
<dbReference type="PANTHER" id="PTHR33693">
    <property type="entry name" value="TYPE-5 URACIL-DNA GLYCOSYLASE"/>
    <property type="match status" value="1"/>
</dbReference>
<keyword evidence="8" id="KW-0378">Hydrolase</keyword>
<evidence type="ECO:0000256" key="2">
    <source>
        <dbReference type="ARBA" id="ARBA00006521"/>
    </source>
</evidence>
<reference evidence="13 14" key="2">
    <citation type="journal article" date="2011" name="Stand. Genomic Sci.">
        <title>Complete genome sequence of Mahella australiensis type strain (50-1 BON).</title>
        <authorList>
            <person name="Sikorski J."/>
            <person name="Teshima H."/>
            <person name="Nolan M."/>
            <person name="Lucas S."/>
            <person name="Hammon N."/>
            <person name="Deshpande S."/>
            <person name="Cheng J.F."/>
            <person name="Pitluck S."/>
            <person name="Liolios K."/>
            <person name="Pagani I."/>
            <person name="Ivanova N."/>
            <person name="Huntemann M."/>
            <person name="Mavromatis K."/>
            <person name="Ovchinikova G."/>
            <person name="Pati A."/>
            <person name="Tapia R."/>
            <person name="Han C."/>
            <person name="Goodwin L."/>
            <person name="Chen A."/>
            <person name="Palaniappan K."/>
            <person name="Land M."/>
            <person name="Hauser L."/>
            <person name="Ngatchou-Djao O.D."/>
            <person name="Rohde M."/>
            <person name="Pukall R."/>
            <person name="Spring S."/>
            <person name="Abt B."/>
            <person name="Goker M."/>
            <person name="Detter J.C."/>
            <person name="Woyke T."/>
            <person name="Bristow J."/>
            <person name="Markowitz V."/>
            <person name="Hugenholtz P."/>
            <person name="Eisen J.A."/>
            <person name="Kyrpides N.C."/>
            <person name="Klenk H.P."/>
            <person name="Lapidus A."/>
        </authorList>
    </citation>
    <scope>NUCLEOTIDE SEQUENCE [LARGE SCALE GENOMIC DNA]</scope>
    <source>
        <strain evidence="14">DSM 15567 / CIP 107919 / 50-1 BON</strain>
    </source>
</reference>
<dbReference type="OrthoDB" id="5290748at2"/>
<comment type="catalytic activity">
    <reaction evidence="1">
        <text>Hydrolyzes single-stranded DNA or mismatched double-stranded DNA and polynucleotides, releasing free uracil.</text>
        <dbReference type="EC" id="3.2.2.27"/>
    </reaction>
</comment>
<dbReference type="CDD" id="cd10030">
    <property type="entry name" value="UDG-F4_TTUDGA_SPO1dp_like"/>
    <property type="match status" value="1"/>
</dbReference>
<evidence type="ECO:0000256" key="3">
    <source>
        <dbReference type="ARBA" id="ARBA00012030"/>
    </source>
</evidence>
<dbReference type="InterPro" id="IPR005273">
    <property type="entry name" value="Ura-DNA_glyco_family4"/>
</dbReference>
<evidence type="ECO:0000256" key="4">
    <source>
        <dbReference type="ARBA" id="ARBA00019403"/>
    </source>
</evidence>
<reference evidence="14" key="1">
    <citation type="submission" date="2010-11" db="EMBL/GenBank/DDBJ databases">
        <title>The complete genome of Mahella australiensis DSM 15567.</title>
        <authorList>
            <consortium name="US DOE Joint Genome Institute (JGI-PGF)"/>
            <person name="Lucas S."/>
            <person name="Copeland A."/>
            <person name="Lapidus A."/>
            <person name="Bruce D."/>
            <person name="Goodwin L."/>
            <person name="Pitluck S."/>
            <person name="Kyrpides N."/>
            <person name="Mavromatis K."/>
            <person name="Pagani I."/>
            <person name="Ivanova N."/>
            <person name="Teshima H."/>
            <person name="Brettin T."/>
            <person name="Detter J.C."/>
            <person name="Han C."/>
            <person name="Tapia R."/>
            <person name="Land M."/>
            <person name="Hauser L."/>
            <person name="Markowitz V."/>
            <person name="Cheng J.-F."/>
            <person name="Hugenholtz P."/>
            <person name="Woyke T."/>
            <person name="Wu D."/>
            <person name="Spring S."/>
            <person name="Pukall R."/>
            <person name="Steenblock K."/>
            <person name="Schneider S."/>
            <person name="Klenk H.-P."/>
            <person name="Eisen J.A."/>
        </authorList>
    </citation>
    <scope>NUCLEOTIDE SEQUENCE [LARGE SCALE GENOMIC DNA]</scope>
    <source>
        <strain evidence="14">DSM 15567 / CIP 107919 / 50-1 BON</strain>
    </source>
</reference>
<dbReference type="EMBL" id="CP002360">
    <property type="protein sequence ID" value="AEE95475.1"/>
    <property type="molecule type" value="Genomic_DNA"/>
</dbReference>
<organism evidence="13 14">
    <name type="scientific">Mahella australiensis (strain DSM 15567 / CIP 107919 / 50-1 BON)</name>
    <dbReference type="NCBI Taxonomy" id="697281"/>
    <lineage>
        <taxon>Bacteria</taxon>
        <taxon>Bacillati</taxon>
        <taxon>Bacillota</taxon>
        <taxon>Clostridia</taxon>
        <taxon>Thermoanaerobacterales</taxon>
        <taxon>Thermoanaerobacterales Family IV. Incertae Sedis</taxon>
        <taxon>Mahella</taxon>
    </lineage>
</organism>
<dbReference type="GO" id="GO:0006281">
    <property type="term" value="P:DNA repair"/>
    <property type="evidence" value="ECO:0007669"/>
    <property type="project" value="UniProtKB-KW"/>
</dbReference>
<dbReference type="KEGG" id="mas:Mahau_0257"/>
<dbReference type="AlphaFoldDB" id="F3ZX26"/>
<evidence type="ECO:0000256" key="7">
    <source>
        <dbReference type="ARBA" id="ARBA00022763"/>
    </source>
</evidence>
<comment type="similarity">
    <text evidence="2">Belongs to the uracil-DNA glycosylase (UDG) superfamily. Type 4 (UDGa) family.</text>
</comment>
<proteinExistence type="inferred from homology"/>
<dbReference type="SMART" id="SM00987">
    <property type="entry name" value="UreE_C"/>
    <property type="match status" value="1"/>
</dbReference>
<dbReference type="Proteomes" id="UP000008457">
    <property type="component" value="Chromosome"/>
</dbReference>
<dbReference type="STRING" id="697281.Mahau_0257"/>
<evidence type="ECO:0000256" key="8">
    <source>
        <dbReference type="ARBA" id="ARBA00022801"/>
    </source>
</evidence>
<keyword evidence="14" id="KW-1185">Reference proteome</keyword>
<dbReference type="HOGENOM" id="CLU_044815_1_3_9"/>
<dbReference type="RefSeq" id="WP_013779908.1">
    <property type="nucleotide sequence ID" value="NC_015520.1"/>
</dbReference>
<dbReference type="SMART" id="SM00986">
    <property type="entry name" value="UDG"/>
    <property type="match status" value="1"/>
</dbReference>
<evidence type="ECO:0000256" key="5">
    <source>
        <dbReference type="ARBA" id="ARBA00022485"/>
    </source>
</evidence>